<dbReference type="GO" id="GO:0008061">
    <property type="term" value="F:chitin binding"/>
    <property type="evidence" value="ECO:0007669"/>
    <property type="project" value="UniProtKB-KW"/>
</dbReference>
<keyword evidence="6" id="KW-0812">Transmembrane</keyword>
<accession>A0A1S5YE70</accession>
<evidence type="ECO:0000256" key="4">
    <source>
        <dbReference type="ARBA" id="ARBA00023157"/>
    </source>
</evidence>
<evidence type="ECO:0000256" key="3">
    <source>
        <dbReference type="ARBA" id="ARBA00022737"/>
    </source>
</evidence>
<keyword evidence="6" id="KW-0472">Membrane</keyword>
<evidence type="ECO:0000256" key="1">
    <source>
        <dbReference type="ARBA" id="ARBA00022669"/>
    </source>
</evidence>
<evidence type="ECO:0000259" key="7">
    <source>
        <dbReference type="PROSITE" id="PS51807"/>
    </source>
</evidence>
<dbReference type="GeneID" id="39105786"/>
<evidence type="ECO:0000313" key="8">
    <source>
        <dbReference type="EMBL" id="AQQ80375.1"/>
    </source>
</evidence>
<dbReference type="PROSITE" id="PS51807">
    <property type="entry name" value="ZF_C2HC_BV"/>
    <property type="match status" value="1"/>
</dbReference>
<keyword evidence="1" id="KW-0147">Chitin-binding</keyword>
<evidence type="ECO:0000256" key="5">
    <source>
        <dbReference type="ARBA" id="ARBA00023180"/>
    </source>
</evidence>
<dbReference type="EMBL" id="KX855660">
    <property type="protein sequence ID" value="AQQ80375.1"/>
    <property type="molecule type" value="Genomic_DNA"/>
</dbReference>
<keyword evidence="9" id="KW-1185">Reference proteome</keyword>
<dbReference type="KEGG" id="vg:39105786"/>
<reference evidence="8 9" key="1">
    <citation type="journal article" date="2017" name="PLoS ONE">
        <title>The Complete Genome Sequence of a Second Distinct Betabaculovirus from the True Armyworm, Mythimna unipuncta.</title>
        <authorList>
            <person name="Harrison R.L."/>
            <person name="Rowley D.L."/>
            <person name="Mowery J."/>
            <person name="Bauchan G.R."/>
            <person name="Theilmann D.A."/>
            <person name="Rohrmann G.F."/>
            <person name="Erlandson M.A."/>
        </authorList>
    </citation>
    <scope>NUCLEOTIDE SEQUENCE [LARGE SCALE GENOMIC DNA]</scope>
    <source>
        <strain evidence="8">MyunGV#8</strain>
    </source>
</reference>
<dbReference type="Proteomes" id="UP000203651">
    <property type="component" value="Segment"/>
</dbReference>
<feature type="transmembrane region" description="Helical" evidence="6">
    <location>
        <begin position="7"/>
        <end position="24"/>
    </location>
</feature>
<keyword evidence="4" id="KW-1015">Disulfide bond</keyword>
<dbReference type="InterPro" id="IPR013682">
    <property type="entry name" value="BaculoV_Vp91_N"/>
</dbReference>
<organism evidence="8 9">
    <name type="scientific">Betabaculovirus altermyunipunctae</name>
    <dbReference type="NCBI Taxonomy" id="3051996"/>
    <lineage>
        <taxon>Viruses</taxon>
        <taxon>Viruses incertae sedis</taxon>
        <taxon>Naldaviricetes</taxon>
        <taxon>Lefavirales</taxon>
        <taxon>Baculoviridae</taxon>
        <taxon>Betabaculovirus</taxon>
    </lineage>
</organism>
<keyword evidence="3" id="KW-0677">Repeat</keyword>
<evidence type="ECO:0000256" key="6">
    <source>
        <dbReference type="SAM" id="Phobius"/>
    </source>
</evidence>
<protein>
    <submittedName>
        <fullName evidence="8">VP91</fullName>
    </submittedName>
</protein>
<evidence type="ECO:0000313" key="9">
    <source>
        <dbReference type="Proteomes" id="UP000203651"/>
    </source>
</evidence>
<keyword evidence="2" id="KW-0732">Signal</keyword>
<keyword evidence="5" id="KW-0325">Glycoprotein</keyword>
<evidence type="ECO:0000256" key="2">
    <source>
        <dbReference type="ARBA" id="ARBA00022729"/>
    </source>
</evidence>
<sequence>MLSVSTLLLVIIMVAFLMYFYHNFVIDDFDDDEFEARLMVLRKYLNNSRDGTPYPTEVGYVSDVDDHQYHVTYFSTANLTVTRHTTHDDREETFSFVDQTFNPVVVQPDTVVPLLLQTGGRSTSIASSISFHPTDDTKFVAHLDDGDQVMDCRTGVFDGQQCVTLPVCRQSDVNLPMTEERLNRLVYNNNTTQSFASVGGDDAGPAHASLYVRCDENAEPHVEQCPDGETFDGTRCVYDPSIETEQGVVTSFKRGTLGTIKFRQDVRTYGSDVSVTEEHSAGVGGEPVSQNTVNKITAIQKAINFNIDPGTKNQFKTSNDEVDIKEDFAIRFRSKRAERAIENGALMSKREKRAALGAKLLPELKKELEKSDVRNYKLQQTKMAFKNLAFDTVVAVASPPSSPPDSPFISPVNDNSTHSSLPCLKYGPGHTFVENTLSDNQYLECLDDSNLFLHTCTKRLQLGARYYCDKEDVCVAFEKGNGEIVHGERNDHVSFDTGRTVCRDYNVFEVVECDTGNFVSDLRFKHPLAVELHVSLPKEIYDNDADDCVPFRTTLVDIHRDTFKIDLDNPYKINFGTMAVGRVSKMDGVVRDATDNDLHSILTYARDLDEVAINPVNGVSIECTADVTVDMFSGALYTICSNGALVESGEMLPDQYFDVEEKQLARSPRYNGQCRIADNERYVDFAYRTVGGLECFYTSPINI</sequence>
<dbReference type="Pfam" id="PF08475">
    <property type="entry name" value="Baculo_VP91_N"/>
    <property type="match status" value="1"/>
</dbReference>
<name>A0A1S5YE70_9BBAC</name>
<feature type="domain" description="Zinc finger C2HC baculovirus (BV)-type profile" evidence="7">
    <location>
        <begin position="162"/>
        <end position="214"/>
    </location>
</feature>
<keyword evidence="6" id="KW-1133">Transmembrane helix</keyword>
<proteinExistence type="predicted"/>
<dbReference type="RefSeq" id="YP_009345826.1">
    <property type="nucleotide sequence ID" value="NC_033780.2"/>
</dbReference>